<evidence type="ECO:0000313" key="2">
    <source>
        <dbReference type="Proteomes" id="UP000799755"/>
    </source>
</evidence>
<reference evidence="1" key="1">
    <citation type="journal article" date="2020" name="Stud. Mycol.">
        <title>101 Dothideomycetes genomes: a test case for predicting lifestyles and emergence of pathogens.</title>
        <authorList>
            <person name="Haridas S."/>
            <person name="Albert R."/>
            <person name="Binder M."/>
            <person name="Bloem J."/>
            <person name="Labutti K."/>
            <person name="Salamov A."/>
            <person name="Andreopoulos B."/>
            <person name="Baker S."/>
            <person name="Barry K."/>
            <person name="Bills G."/>
            <person name="Bluhm B."/>
            <person name="Cannon C."/>
            <person name="Castanera R."/>
            <person name="Culley D."/>
            <person name="Daum C."/>
            <person name="Ezra D."/>
            <person name="Gonzalez J."/>
            <person name="Henrissat B."/>
            <person name="Kuo A."/>
            <person name="Liang C."/>
            <person name="Lipzen A."/>
            <person name="Lutzoni F."/>
            <person name="Magnuson J."/>
            <person name="Mondo S."/>
            <person name="Nolan M."/>
            <person name="Ohm R."/>
            <person name="Pangilinan J."/>
            <person name="Park H.-J."/>
            <person name="Ramirez L."/>
            <person name="Alfaro M."/>
            <person name="Sun H."/>
            <person name="Tritt A."/>
            <person name="Yoshinaga Y."/>
            <person name="Zwiers L.-H."/>
            <person name="Turgeon B."/>
            <person name="Goodwin S."/>
            <person name="Spatafora J."/>
            <person name="Crous P."/>
            <person name="Grigoriev I."/>
        </authorList>
    </citation>
    <scope>NUCLEOTIDE SEQUENCE</scope>
    <source>
        <strain evidence="1">ATCC 200398</strain>
    </source>
</reference>
<gene>
    <name evidence="1" type="ORF">BDR25DRAFT_391249</name>
</gene>
<sequence length="471" mass="52792">MAISPSKAEAAFDTSPQDSILCSMRPRECAGLHLLAACLSRAVRQSRLLKIVASGHSELPERVFALHWSASPNSMGNFSEKADFPDSNSLDLALRHPTPDECVIIWTNTFESWGDSLPLPEYLNESLFLTTVPLAKDEGMSNWILVDKNLPPNQRPILCSCETFRKHSLTSNAVGNVDDNIVHGIASVFCAPGYRRRGYPVRMMKELAKTLPTWQLDASRCVGSILYSDIGKEYYGNLGWHPNPTNSHLTFEPRIAPKLSLGQEIVEGDLAELCKRDEIMVRKAMATPTNDVKMRVTIVPDLDHMLWHIRKEDFASRYLFGKVPPAKGAIAGSPGNQVWAIWTHRYYGPLDAEPRNNVLYILRLVVEADETATRLPLDAEKKFKGARYDEQVAYLKAVLQAAQAEAAEWKLDHVKLWDPTPLVQDMIMQSGIDHVVVEREEDSIASGMWYGENGQGSVAPLWVNNEHYAWL</sequence>
<accession>A0ACB6R9H0</accession>
<dbReference type="Proteomes" id="UP000799755">
    <property type="component" value="Unassembled WGS sequence"/>
</dbReference>
<keyword evidence="2" id="KW-1185">Reference proteome</keyword>
<name>A0ACB6R9H0_9PLEO</name>
<organism evidence="1 2">
    <name type="scientific">Lindgomyces ingoldianus</name>
    <dbReference type="NCBI Taxonomy" id="673940"/>
    <lineage>
        <taxon>Eukaryota</taxon>
        <taxon>Fungi</taxon>
        <taxon>Dikarya</taxon>
        <taxon>Ascomycota</taxon>
        <taxon>Pezizomycotina</taxon>
        <taxon>Dothideomycetes</taxon>
        <taxon>Pleosporomycetidae</taxon>
        <taxon>Pleosporales</taxon>
        <taxon>Lindgomycetaceae</taxon>
        <taxon>Lindgomyces</taxon>
    </lineage>
</organism>
<protein>
    <submittedName>
        <fullName evidence="1">Uncharacterized protein</fullName>
    </submittedName>
</protein>
<comment type="caution">
    <text evidence="1">The sequence shown here is derived from an EMBL/GenBank/DDBJ whole genome shotgun (WGS) entry which is preliminary data.</text>
</comment>
<proteinExistence type="predicted"/>
<evidence type="ECO:0000313" key="1">
    <source>
        <dbReference type="EMBL" id="KAF2475796.1"/>
    </source>
</evidence>
<dbReference type="EMBL" id="MU003495">
    <property type="protein sequence ID" value="KAF2475796.1"/>
    <property type="molecule type" value="Genomic_DNA"/>
</dbReference>